<evidence type="ECO:0000313" key="2">
    <source>
        <dbReference type="EMBL" id="TWU06053.1"/>
    </source>
</evidence>
<dbReference type="Proteomes" id="UP000320176">
    <property type="component" value="Unassembled WGS sequence"/>
</dbReference>
<gene>
    <name evidence="2" type="ORF">Pla52n_17720</name>
</gene>
<dbReference type="EMBL" id="SJPN01000002">
    <property type="protein sequence ID" value="TWU06053.1"/>
    <property type="molecule type" value="Genomic_DNA"/>
</dbReference>
<sequence length="63" mass="6953">MTLEAIAAMNVKHDRPKRIHPKGARDSSGSPLERLLWPRGKATGDERISSSDIGHMTMLAKKT</sequence>
<evidence type="ECO:0000313" key="3">
    <source>
        <dbReference type="Proteomes" id="UP000320176"/>
    </source>
</evidence>
<comment type="caution">
    <text evidence="2">The sequence shown here is derived from an EMBL/GenBank/DDBJ whole genome shotgun (WGS) entry which is preliminary data.</text>
</comment>
<proteinExistence type="predicted"/>
<feature type="region of interest" description="Disordered" evidence="1">
    <location>
        <begin position="9"/>
        <end position="63"/>
    </location>
</feature>
<evidence type="ECO:0000256" key="1">
    <source>
        <dbReference type="SAM" id="MobiDB-lite"/>
    </source>
</evidence>
<reference evidence="2 3" key="1">
    <citation type="submission" date="2019-02" db="EMBL/GenBank/DDBJ databases">
        <title>Deep-cultivation of Planctomycetes and their phenomic and genomic characterization uncovers novel biology.</title>
        <authorList>
            <person name="Wiegand S."/>
            <person name="Jogler M."/>
            <person name="Boedeker C."/>
            <person name="Pinto D."/>
            <person name="Vollmers J."/>
            <person name="Rivas-Marin E."/>
            <person name="Kohn T."/>
            <person name="Peeters S.H."/>
            <person name="Heuer A."/>
            <person name="Rast P."/>
            <person name="Oberbeckmann S."/>
            <person name="Bunk B."/>
            <person name="Jeske O."/>
            <person name="Meyerdierks A."/>
            <person name="Storesund J.E."/>
            <person name="Kallscheuer N."/>
            <person name="Luecker S."/>
            <person name="Lage O.M."/>
            <person name="Pohl T."/>
            <person name="Merkel B.J."/>
            <person name="Hornburger P."/>
            <person name="Mueller R.-W."/>
            <person name="Bruemmer F."/>
            <person name="Labrenz M."/>
            <person name="Spormann A.M."/>
            <person name="Op Den Camp H."/>
            <person name="Overmann J."/>
            <person name="Amann R."/>
            <person name="Jetten M.S.M."/>
            <person name="Mascher T."/>
            <person name="Medema M.H."/>
            <person name="Devos D.P."/>
            <person name="Kaster A.-K."/>
            <person name="Ovreas L."/>
            <person name="Rohde M."/>
            <person name="Galperin M.Y."/>
            <person name="Jogler C."/>
        </authorList>
    </citation>
    <scope>NUCLEOTIDE SEQUENCE [LARGE SCALE GENOMIC DNA]</scope>
    <source>
        <strain evidence="2 3">Pla52n</strain>
    </source>
</reference>
<name>A0A5C6B1P6_9BACT</name>
<protein>
    <submittedName>
        <fullName evidence="2">Uncharacterized protein</fullName>
    </submittedName>
</protein>
<keyword evidence="3" id="KW-1185">Reference proteome</keyword>
<accession>A0A5C6B1P6</accession>
<organism evidence="2 3">
    <name type="scientific">Stieleria varia</name>
    <dbReference type="NCBI Taxonomy" id="2528005"/>
    <lineage>
        <taxon>Bacteria</taxon>
        <taxon>Pseudomonadati</taxon>
        <taxon>Planctomycetota</taxon>
        <taxon>Planctomycetia</taxon>
        <taxon>Pirellulales</taxon>
        <taxon>Pirellulaceae</taxon>
        <taxon>Stieleria</taxon>
    </lineage>
</organism>
<dbReference type="AlphaFoldDB" id="A0A5C6B1P6"/>